<dbReference type="InterPro" id="IPR046373">
    <property type="entry name" value="Acyl-CoA_Oxase/DH_mid-dom_sf"/>
</dbReference>
<comment type="subunit">
    <text evidence="3">Homodimer.</text>
</comment>
<dbReference type="GeneID" id="66991399"/>
<dbReference type="SUPFAM" id="SSF56281">
    <property type="entry name" value="Metallo-hydrolase/oxidoreductase"/>
    <property type="match status" value="1"/>
</dbReference>
<comment type="similarity">
    <text evidence="2">Belongs to the acyl-CoA dehydrogenase family.</text>
</comment>
<reference evidence="8" key="1">
    <citation type="journal article" date="2015" name="Genome Announc.">
        <title>Draft Genome Sequence of the Pathogenic Filamentous Fungus Aspergillus udagawae Strain IFM 46973T.</title>
        <authorList>
            <person name="Kusuya Y."/>
            <person name="Takahashi-Nakaguchi A."/>
            <person name="Takahashi H."/>
            <person name="Yaguchi T."/>
        </authorList>
    </citation>
    <scope>NUCLEOTIDE SEQUENCE</scope>
    <source>
        <strain evidence="8">IFM 46973</strain>
    </source>
</reference>
<comment type="caution">
    <text evidence="8">The sequence shown here is derived from an EMBL/GenBank/DDBJ whole genome shotgun (WGS) entry which is preliminary data.</text>
</comment>
<dbReference type="PANTHER" id="PTHR48083">
    <property type="entry name" value="MEDIUM-CHAIN SPECIFIC ACYL-COA DEHYDROGENASE, MITOCHONDRIAL-RELATED"/>
    <property type="match status" value="1"/>
</dbReference>
<dbReference type="Gene3D" id="2.40.110.10">
    <property type="entry name" value="Butyryl-CoA Dehydrogenase, subunit A, domain 2"/>
    <property type="match status" value="1"/>
</dbReference>
<dbReference type="InterPro" id="IPR036866">
    <property type="entry name" value="RibonucZ/Hydroxyglut_hydro"/>
</dbReference>
<dbReference type="GO" id="GO:0005737">
    <property type="term" value="C:cytoplasm"/>
    <property type="evidence" value="ECO:0007669"/>
    <property type="project" value="TreeGrafter"/>
</dbReference>
<dbReference type="Gene3D" id="1.10.540.10">
    <property type="entry name" value="Acyl-CoA dehydrogenase/oxidase, N-terminal domain"/>
    <property type="match status" value="1"/>
</dbReference>
<dbReference type="Pfam" id="PF20789">
    <property type="entry name" value="4HBT_3C"/>
    <property type="match status" value="1"/>
</dbReference>
<evidence type="ECO:0000256" key="5">
    <source>
        <dbReference type="ARBA" id="ARBA00022827"/>
    </source>
</evidence>
<dbReference type="SMART" id="SM00849">
    <property type="entry name" value="Lactamase_B"/>
    <property type="match status" value="1"/>
</dbReference>
<dbReference type="InterPro" id="IPR029069">
    <property type="entry name" value="HotDog_dom_sf"/>
</dbReference>
<dbReference type="InterPro" id="IPR050741">
    <property type="entry name" value="Acyl-CoA_dehydrogenase"/>
</dbReference>
<evidence type="ECO:0000259" key="7">
    <source>
        <dbReference type="SMART" id="SM00849"/>
    </source>
</evidence>
<dbReference type="Pfam" id="PF13622">
    <property type="entry name" value="4HBT_3"/>
    <property type="match status" value="1"/>
</dbReference>
<dbReference type="InterPro" id="IPR009100">
    <property type="entry name" value="AcylCoA_DH/oxidase_NM_dom_sf"/>
</dbReference>
<evidence type="ECO:0000256" key="4">
    <source>
        <dbReference type="ARBA" id="ARBA00022630"/>
    </source>
</evidence>
<dbReference type="PANTHER" id="PTHR48083:SF13">
    <property type="entry name" value="ACYL-COA DEHYDROGENASE FAMILY MEMBER 11"/>
    <property type="match status" value="1"/>
</dbReference>
<gene>
    <name evidence="8" type="ORF">Aud_003923</name>
</gene>
<keyword evidence="5" id="KW-0274">FAD</keyword>
<dbReference type="Pfam" id="PF02770">
    <property type="entry name" value="Acyl-CoA_dh_M"/>
    <property type="match status" value="1"/>
</dbReference>
<dbReference type="GO" id="GO:0050660">
    <property type="term" value="F:flavin adenine dinucleotide binding"/>
    <property type="evidence" value="ECO:0007669"/>
    <property type="project" value="InterPro"/>
</dbReference>
<dbReference type="CDD" id="cd03444">
    <property type="entry name" value="Thioesterase_II_repeat1"/>
    <property type="match status" value="1"/>
</dbReference>
<proteinExistence type="inferred from homology"/>
<evidence type="ECO:0000256" key="3">
    <source>
        <dbReference type="ARBA" id="ARBA00011738"/>
    </source>
</evidence>
<dbReference type="CDD" id="cd03445">
    <property type="entry name" value="Thioesterase_II_repeat2"/>
    <property type="match status" value="1"/>
</dbReference>
<evidence type="ECO:0000313" key="8">
    <source>
        <dbReference type="EMBL" id="GIC87539.1"/>
    </source>
</evidence>
<keyword evidence="6" id="KW-0560">Oxidoreductase</keyword>
<dbReference type="AlphaFoldDB" id="A0A8E0V0G1"/>
<dbReference type="InterPro" id="IPR037069">
    <property type="entry name" value="AcylCoA_DH/ox_N_sf"/>
</dbReference>
<dbReference type="Gene3D" id="3.60.15.10">
    <property type="entry name" value="Ribonuclease Z/Hydroxyacylglutathione hydrolase-like"/>
    <property type="match status" value="1"/>
</dbReference>
<dbReference type="GO" id="GO:0033539">
    <property type="term" value="P:fatty acid beta-oxidation using acyl-CoA dehydrogenase"/>
    <property type="evidence" value="ECO:0007669"/>
    <property type="project" value="TreeGrafter"/>
</dbReference>
<dbReference type="Pfam" id="PF02771">
    <property type="entry name" value="Acyl-CoA_dh_N"/>
    <property type="match status" value="1"/>
</dbReference>
<dbReference type="SUPFAM" id="SSF56645">
    <property type="entry name" value="Acyl-CoA dehydrogenase NM domain-like"/>
    <property type="match status" value="1"/>
</dbReference>
<dbReference type="GO" id="GO:0003995">
    <property type="term" value="F:acyl-CoA dehydrogenase activity"/>
    <property type="evidence" value="ECO:0007669"/>
    <property type="project" value="TreeGrafter"/>
</dbReference>
<dbReference type="RefSeq" id="XP_043144805.1">
    <property type="nucleotide sequence ID" value="XM_043288870.1"/>
</dbReference>
<evidence type="ECO:0000256" key="1">
    <source>
        <dbReference type="ARBA" id="ARBA00001974"/>
    </source>
</evidence>
<comment type="cofactor">
    <cofactor evidence="1">
        <name>FAD</name>
        <dbReference type="ChEBI" id="CHEBI:57692"/>
    </cofactor>
</comment>
<evidence type="ECO:0000313" key="9">
    <source>
        <dbReference type="Proteomes" id="UP000036893"/>
    </source>
</evidence>
<dbReference type="InterPro" id="IPR036250">
    <property type="entry name" value="AcylCo_DH-like_C"/>
</dbReference>
<dbReference type="SUPFAM" id="SSF54637">
    <property type="entry name" value="Thioesterase/thiol ester dehydrase-isomerase"/>
    <property type="match status" value="2"/>
</dbReference>
<dbReference type="Gene3D" id="1.20.140.10">
    <property type="entry name" value="Butyryl-CoA Dehydrogenase, subunit A, domain 3"/>
    <property type="match status" value="1"/>
</dbReference>
<dbReference type="InterPro" id="IPR013786">
    <property type="entry name" value="AcylCoA_DH/ox_N"/>
</dbReference>
<dbReference type="InterPro" id="IPR049449">
    <property type="entry name" value="TesB_ACOT8-like_N"/>
</dbReference>
<reference evidence="8" key="2">
    <citation type="submission" date="2021-01" db="EMBL/GenBank/DDBJ databases">
        <title>Pan-genome distribution and transcriptional activeness of fungal secondary metabolism genes in Aspergillus section Fumigati.</title>
        <authorList>
            <person name="Takahashi H."/>
            <person name="Umemura M."/>
            <person name="Ninomiya A."/>
            <person name="Kusuya Y."/>
            <person name="Urayama S."/>
            <person name="Shimizu M."/>
            <person name="Watanabe A."/>
            <person name="Kamei K."/>
            <person name="Yaguchi T."/>
            <person name="Hagiwara D."/>
        </authorList>
    </citation>
    <scope>NUCLEOTIDE SEQUENCE</scope>
    <source>
        <strain evidence="8">IFM 46973</strain>
    </source>
</reference>
<dbReference type="CDD" id="cd07739">
    <property type="entry name" value="metallo-hydrolase-like_MBL-fold"/>
    <property type="match status" value="1"/>
</dbReference>
<dbReference type="EMBL" id="BBXM02000003">
    <property type="protein sequence ID" value="GIC87539.1"/>
    <property type="molecule type" value="Genomic_DNA"/>
</dbReference>
<organism evidence="8 9">
    <name type="scientific">Aspergillus udagawae</name>
    <dbReference type="NCBI Taxonomy" id="91492"/>
    <lineage>
        <taxon>Eukaryota</taxon>
        <taxon>Fungi</taxon>
        <taxon>Dikarya</taxon>
        <taxon>Ascomycota</taxon>
        <taxon>Pezizomycotina</taxon>
        <taxon>Eurotiomycetes</taxon>
        <taxon>Eurotiomycetidae</taxon>
        <taxon>Eurotiales</taxon>
        <taxon>Aspergillaceae</taxon>
        <taxon>Aspergillus</taxon>
        <taxon>Aspergillus subgen. Fumigati</taxon>
    </lineage>
</organism>
<dbReference type="Proteomes" id="UP000036893">
    <property type="component" value="Unassembled WGS sequence"/>
</dbReference>
<protein>
    <recommendedName>
        <fullName evidence="7">Metallo-beta-lactamase domain-containing protein</fullName>
    </recommendedName>
</protein>
<name>A0A8E0V0G1_9EURO</name>
<dbReference type="InterPro" id="IPR049450">
    <property type="entry name" value="ACOT8-like_C"/>
</dbReference>
<sequence length="995" mass="109274">MASTLAEHVSLDKTGDHYVSLHIPQRMGNLAPIAYGGYAIALGIHAACKVAPNGFHLYSAMGHFLRAVGTDANLICTPVELRRTRNFVTYRVTVEQKSQSIADLRLCMELLADFHKNEPSLLNYSAPPTRTYSHWQNCIPWESVADEYWAKTGTISEKQLQTFNTLFGLSRNLYEGRPCPEGIASQNLMGLAKAVKTSQEDLPPTAKSSADWIRVRHPLRTEGEQMASLGFIMDGVLSFLALAHNHMFFDDVDAWSSLDFALRVFSPCLQLDKWHLREAINHHAGHGRTYSESKLWDETGNLVACMTEQSILRVPRAARITLQVDVYVSPAIPATTGSQDPTKQWWLPVFCTLVQGPTSAVLVDTPISISQAEDLADWVKKTAPGKKLEYIYTTHAHGDHYLGNTILLKQFPSATCVTTSAVANEIKATLATAIPKWHGWFPNGQIVTDDQVIPKSLPANGEFAIDGCKLHGVDVVHSDTHASSFLHVPDLELVVAGDIVYGDCFQFLAEASTAEKRKSWLDALDQIAALKPCIVVPGHKRASQADVRALLDRLDQGVEKFVEEECIPAHAVFEAQLGQGAARWAKTPAVLEELKVKARKLGLWNMFLGHDHGAGFSNLEYGLMAEYLGKSHIASVRSPLKKCMQATNNSAPDTGNMEVLAKYGTEAQKQRWLAPLMEGKIRSAFLMTEPDIASSDARNIQTEIRRDGADYVLNGSKWWSSGAGDPSCELYIVMARTANPAPEDPYGQHSVILVPKNTPGITVHRMLSVYGYDDAPHGHGHITLQDVRVPAANIVLGEGRGFEIIQGRLGPGRIHHAMRTVGAAERALEWMIERVNDERRKTFGQPLAAHGTMLEWIAKSRIEIDAARMTVLNAALKIDQEGAKAALREIAIAKVLVPQMALQVIDRAVQTYGAAGLCQGTPLPSLWASARTVRIVDGPDEVHLQQLGRREIQRLGKAVQEKLYLQKVMADKMLTMSGFSSSAGLLGPGPLKSSL</sequence>
<dbReference type="InterPro" id="IPR009075">
    <property type="entry name" value="AcylCo_DH/oxidase_C"/>
</dbReference>
<dbReference type="SUPFAM" id="SSF47203">
    <property type="entry name" value="Acyl-CoA dehydrogenase C-terminal domain-like"/>
    <property type="match status" value="1"/>
</dbReference>
<evidence type="ECO:0000256" key="2">
    <source>
        <dbReference type="ARBA" id="ARBA00009347"/>
    </source>
</evidence>
<dbReference type="Pfam" id="PF00441">
    <property type="entry name" value="Acyl-CoA_dh_1"/>
    <property type="match status" value="1"/>
</dbReference>
<dbReference type="InterPro" id="IPR042171">
    <property type="entry name" value="Acyl-CoA_hotdog"/>
</dbReference>
<keyword evidence="4" id="KW-0285">Flavoprotein</keyword>
<dbReference type="Gene3D" id="2.40.160.210">
    <property type="entry name" value="Acyl-CoA thioesterase, double hotdog domain"/>
    <property type="match status" value="1"/>
</dbReference>
<dbReference type="InterPro" id="IPR001279">
    <property type="entry name" value="Metallo-B-lactamas"/>
</dbReference>
<evidence type="ECO:0000256" key="6">
    <source>
        <dbReference type="ARBA" id="ARBA00023002"/>
    </source>
</evidence>
<accession>A0A8E0V0G1</accession>
<dbReference type="FunFam" id="2.40.110.10:FF:000002">
    <property type="entry name" value="Acyl-CoA dehydrogenase fadE12"/>
    <property type="match status" value="1"/>
</dbReference>
<dbReference type="InterPro" id="IPR006091">
    <property type="entry name" value="Acyl-CoA_Oxase/DH_mid-dom"/>
</dbReference>
<dbReference type="Pfam" id="PF00753">
    <property type="entry name" value="Lactamase_B"/>
    <property type="match status" value="1"/>
</dbReference>
<feature type="domain" description="Metallo-beta-lactamase" evidence="7">
    <location>
        <begin position="348"/>
        <end position="539"/>
    </location>
</feature>